<dbReference type="Proteomes" id="UP000789860">
    <property type="component" value="Unassembled WGS sequence"/>
</dbReference>
<feature type="non-terminal residue" evidence="1">
    <location>
        <position position="1"/>
    </location>
</feature>
<accession>A0ACA9KX77</accession>
<evidence type="ECO:0000313" key="2">
    <source>
        <dbReference type="Proteomes" id="UP000789860"/>
    </source>
</evidence>
<organism evidence="1 2">
    <name type="scientific">Scutellospora calospora</name>
    <dbReference type="NCBI Taxonomy" id="85575"/>
    <lineage>
        <taxon>Eukaryota</taxon>
        <taxon>Fungi</taxon>
        <taxon>Fungi incertae sedis</taxon>
        <taxon>Mucoromycota</taxon>
        <taxon>Glomeromycotina</taxon>
        <taxon>Glomeromycetes</taxon>
        <taxon>Diversisporales</taxon>
        <taxon>Gigasporaceae</taxon>
        <taxon>Scutellospora</taxon>
    </lineage>
</organism>
<comment type="caution">
    <text evidence="1">The sequence shown here is derived from an EMBL/GenBank/DDBJ whole genome shotgun (WGS) entry which is preliminary data.</text>
</comment>
<protein>
    <submittedName>
        <fullName evidence="1">8011_t:CDS:1</fullName>
    </submittedName>
</protein>
<name>A0ACA9KX77_9GLOM</name>
<keyword evidence="2" id="KW-1185">Reference proteome</keyword>
<sequence length="203" mass="23388">NFDKPVTHSDEKFSPNDGLAFADQHDRPGFIKLNPVHFQLMIENADSRLRGFFDQMIKALIPNERSPYKKQEAKKTVVSFCYMMANVRNMFVNSFELEVGLYLLASGISSAAIDTLHNLGVSWTEFEGLKVNFNKIELLTVHVYDDAINERKEERSTKDIRLIGFQEKNLHSMHDYIDALQMVLKINENTRHLHNYVAPIVAD</sequence>
<proteinExistence type="predicted"/>
<evidence type="ECO:0000313" key="1">
    <source>
        <dbReference type="EMBL" id="CAG8498825.1"/>
    </source>
</evidence>
<reference evidence="1" key="1">
    <citation type="submission" date="2021-06" db="EMBL/GenBank/DDBJ databases">
        <authorList>
            <person name="Kallberg Y."/>
            <person name="Tangrot J."/>
            <person name="Rosling A."/>
        </authorList>
    </citation>
    <scope>NUCLEOTIDE SEQUENCE</scope>
    <source>
        <strain evidence="1">AU212A</strain>
    </source>
</reference>
<gene>
    <name evidence="1" type="ORF">SCALOS_LOCUS3147</name>
</gene>
<dbReference type="EMBL" id="CAJVPM010003263">
    <property type="protein sequence ID" value="CAG8498825.1"/>
    <property type="molecule type" value="Genomic_DNA"/>
</dbReference>